<feature type="compositionally biased region" description="Pro residues" evidence="1">
    <location>
        <begin position="90"/>
        <end position="99"/>
    </location>
</feature>
<comment type="caution">
    <text evidence="3">The sequence shown here is derived from an EMBL/GenBank/DDBJ whole genome shotgun (WGS) entry which is preliminary data.</text>
</comment>
<protein>
    <submittedName>
        <fullName evidence="3">Type II secretion system protein</fullName>
    </submittedName>
</protein>
<dbReference type="Proteomes" id="UP000320913">
    <property type="component" value="Unassembled WGS sequence"/>
</dbReference>
<evidence type="ECO:0000313" key="4">
    <source>
        <dbReference type="EMBL" id="TMQ57834.1"/>
    </source>
</evidence>
<dbReference type="Proteomes" id="UP000316292">
    <property type="component" value="Unassembled WGS sequence"/>
</dbReference>
<feature type="compositionally biased region" description="Low complexity" evidence="1">
    <location>
        <begin position="43"/>
        <end position="70"/>
    </location>
</feature>
<dbReference type="NCBIfam" id="TIGR02532">
    <property type="entry name" value="IV_pilin_GFxxxE"/>
    <property type="match status" value="1"/>
</dbReference>
<reference evidence="5 6" key="1">
    <citation type="journal article" date="2019" name="Nat. Microbiol.">
        <title>Mediterranean grassland soil C-N compound turnover is dependent on rainfall and depth, and is mediated by genomically divergent microorganisms.</title>
        <authorList>
            <person name="Diamond S."/>
            <person name="Andeer P.F."/>
            <person name="Li Z."/>
            <person name="Crits-Christoph A."/>
            <person name="Burstein D."/>
            <person name="Anantharaman K."/>
            <person name="Lane K.R."/>
            <person name="Thomas B.C."/>
            <person name="Pan C."/>
            <person name="Northen T.R."/>
            <person name="Banfield J.F."/>
        </authorList>
    </citation>
    <scope>NUCLEOTIDE SEQUENCE [LARGE SCALE GENOMIC DNA]</scope>
    <source>
        <strain evidence="3">WS_1</strain>
        <strain evidence="4">WS_5</strain>
    </source>
</reference>
<feature type="transmembrane region" description="Helical" evidence="2">
    <location>
        <begin position="173"/>
        <end position="191"/>
    </location>
</feature>
<keyword evidence="2" id="KW-1133">Transmembrane helix</keyword>
<feature type="compositionally biased region" description="Low complexity" evidence="1">
    <location>
        <begin position="133"/>
        <end position="146"/>
    </location>
</feature>
<gene>
    <name evidence="3" type="ORF">E6K71_00230</name>
    <name evidence="4" type="ORF">E6K75_06150</name>
</gene>
<evidence type="ECO:0000313" key="6">
    <source>
        <dbReference type="Proteomes" id="UP000320913"/>
    </source>
</evidence>
<feature type="compositionally biased region" description="Low complexity" evidence="1">
    <location>
        <begin position="116"/>
        <end position="126"/>
    </location>
</feature>
<evidence type="ECO:0000313" key="5">
    <source>
        <dbReference type="Proteomes" id="UP000316292"/>
    </source>
</evidence>
<dbReference type="EMBL" id="VBOR01000006">
    <property type="protein sequence ID" value="TMQ51543.1"/>
    <property type="molecule type" value="Genomic_DNA"/>
</dbReference>
<proteinExistence type="predicted"/>
<name>A0A538SJJ7_UNCEI</name>
<organism evidence="3 5">
    <name type="scientific">Eiseniibacteriota bacterium</name>
    <dbReference type="NCBI Taxonomy" id="2212470"/>
    <lineage>
        <taxon>Bacteria</taxon>
        <taxon>Candidatus Eiseniibacteriota</taxon>
    </lineage>
</organism>
<dbReference type="EMBL" id="VBOV01000151">
    <property type="protein sequence ID" value="TMQ57834.1"/>
    <property type="molecule type" value="Genomic_DNA"/>
</dbReference>
<dbReference type="Pfam" id="PF07963">
    <property type="entry name" value="N_methyl"/>
    <property type="match status" value="1"/>
</dbReference>
<keyword evidence="2" id="KW-0472">Membrane</keyword>
<sequence length="213" mass="22914">MPWCDRFSRARAWDSSHSPHCPAPPSSFPTKSRPNGGVRWIPRSRSSCPGSGPSRPGTGPRNSSAGTARRSSGRRPIRCSYRTTPLPIRMFPPPSPGPPSTTDIPFRVPGIRKESGLGSSASPPASWERNPRTRTPTSRPTTSGRAPWAAIAVSSASARVQGGLLMRRRDARGFTMIELVVALGIVVNFAGSRRERPRWRFSASADGSSGQAT</sequence>
<dbReference type="AlphaFoldDB" id="A0A538SJJ7"/>
<feature type="region of interest" description="Disordered" evidence="1">
    <location>
        <begin position="11"/>
        <end position="146"/>
    </location>
</feature>
<dbReference type="InterPro" id="IPR012902">
    <property type="entry name" value="N_methyl_site"/>
</dbReference>
<evidence type="ECO:0000313" key="3">
    <source>
        <dbReference type="EMBL" id="TMQ51543.1"/>
    </source>
</evidence>
<accession>A0A538SJJ7</accession>
<evidence type="ECO:0000256" key="2">
    <source>
        <dbReference type="SAM" id="Phobius"/>
    </source>
</evidence>
<keyword evidence="2" id="KW-0812">Transmembrane</keyword>
<evidence type="ECO:0000256" key="1">
    <source>
        <dbReference type="SAM" id="MobiDB-lite"/>
    </source>
</evidence>